<evidence type="ECO:0000313" key="18">
    <source>
        <dbReference type="EMBL" id="BBA36679.1"/>
    </source>
</evidence>
<evidence type="ECO:0000256" key="5">
    <source>
        <dbReference type="ARBA" id="ARBA00022496"/>
    </source>
</evidence>
<dbReference type="InterPro" id="IPR000531">
    <property type="entry name" value="Beta-barrel_TonB"/>
</dbReference>
<evidence type="ECO:0000256" key="4">
    <source>
        <dbReference type="ARBA" id="ARBA00022452"/>
    </source>
</evidence>
<evidence type="ECO:0000256" key="7">
    <source>
        <dbReference type="ARBA" id="ARBA00022729"/>
    </source>
</evidence>
<evidence type="ECO:0000256" key="12">
    <source>
        <dbReference type="ARBA" id="ARBA00023170"/>
    </source>
</evidence>
<sequence>MTKAHGNGTKVSPWYAVLLVLTGATATAATDATATADTTAGYAIPAGSLSSALLRYSEQSGRKVVFSTDLVRGLDSRGLQGQFDSQQALRRLLSGSGLGYRATSTGSVTLERLAVNSSEPQPAADAIALDKMTVSAEAEESDPSDPYSEDYAVRRATAATKTDTPLMETPVSIQVVPWAVINDQKTPRIKDALENVSGVRPQPSLGQGNAFIIRGFSNRSRIYRNGLGLINGFGGSPGEFDTANLESIEVLKGPAAVLFGRIEPGGLINVTTKRPLDDPYYALEQQFGSYDYYRTLWDAGGPVTQDRSLLYRFSGAYQSNNSFRDFVSLDRVIVNPSVTWRIGDRTELTLNVEGFNQDFRADFGLPAIGKRPASIPISRSLDDPNTPQGNLSHALVGTDFVHRFNDDWAVRNRFLATFSSNESTFVNPAPAFGNALNENTGIMDRNIFFQEGSTEAYTTNLDLTGKFRLWETRHEVLVGFDFTRGFSEYHTQGNWIDPNPALAIDIFNPRASYGIPRAMYKETLATAVNAPLHYSVAKTEWYGLYFQDHITLWDKLHILGGGRYDWAENGRGRGSSFNAAEKALPSTIRKDEEFSPRVGILYQPWTWLSVYGNWTNSLGANNGISAGGAPQPPEISEQFEAGIKTELFDRRLTATFAFYHLTKENVLTQDLSAPDQNARIAIGEARSRGLELDVSGRITDSLSLIGSYAYTDTRVTRDHSGLQGKRLSNVPEHAGSLWLRYDVKEIAALDGLSFGLGTYLAGQRHGDPHNSFQLPGYVRLDAFAAYRWNIGPTRLTTQVNIRNLLDKTYYESTDPDSNVAPRLGVYPGAPLTVLGSLRLEY</sequence>
<dbReference type="PANTHER" id="PTHR32552">
    <property type="entry name" value="FERRICHROME IRON RECEPTOR-RELATED"/>
    <property type="match status" value="1"/>
</dbReference>
<feature type="signal peptide" evidence="16">
    <location>
        <begin position="1"/>
        <end position="28"/>
    </location>
</feature>
<keyword evidence="7 16" id="KW-0732">Signal</keyword>
<keyword evidence="6 14" id="KW-0812">Transmembrane</keyword>
<gene>
    <name evidence="18" type="ORF">sS8_4756</name>
</gene>
<evidence type="ECO:0000259" key="17">
    <source>
        <dbReference type="SMART" id="SM00965"/>
    </source>
</evidence>
<evidence type="ECO:0000256" key="2">
    <source>
        <dbReference type="ARBA" id="ARBA00009810"/>
    </source>
</evidence>
<dbReference type="SMART" id="SM00965">
    <property type="entry name" value="STN"/>
    <property type="match status" value="1"/>
</dbReference>
<dbReference type="AlphaFoldDB" id="A0A250L2G4"/>
<evidence type="ECO:0000256" key="16">
    <source>
        <dbReference type="SAM" id="SignalP"/>
    </source>
</evidence>
<evidence type="ECO:0000256" key="15">
    <source>
        <dbReference type="RuleBase" id="RU003357"/>
    </source>
</evidence>
<dbReference type="Gene3D" id="3.55.50.30">
    <property type="match status" value="1"/>
</dbReference>
<dbReference type="InterPro" id="IPR012910">
    <property type="entry name" value="Plug_dom"/>
</dbReference>
<protein>
    <submittedName>
        <fullName evidence="18">Ferrichrysobactin receptor</fullName>
    </submittedName>
</protein>
<evidence type="ECO:0000256" key="10">
    <source>
        <dbReference type="ARBA" id="ARBA00023077"/>
    </source>
</evidence>
<reference evidence="18 19" key="1">
    <citation type="submission" date="2016-12" db="EMBL/GenBank/DDBJ databases">
        <title>Genome sequencing of Methylocaldum marinum.</title>
        <authorList>
            <person name="Takeuchi M."/>
            <person name="Kamagata Y."/>
            <person name="Hiraoka S."/>
            <person name="Oshima K."/>
            <person name="Hattori M."/>
            <person name="Iwasaki W."/>
        </authorList>
    </citation>
    <scope>NUCLEOTIDE SEQUENCE [LARGE SCALE GENOMIC DNA]</scope>
    <source>
        <strain evidence="18 19">S8</strain>
    </source>
</reference>
<comment type="similarity">
    <text evidence="2 14 15">Belongs to the TonB-dependent receptor family.</text>
</comment>
<dbReference type="Pfam" id="PF07715">
    <property type="entry name" value="Plug"/>
    <property type="match status" value="1"/>
</dbReference>
<keyword evidence="11 14" id="KW-0472">Membrane</keyword>
<keyword evidence="13 14" id="KW-0998">Cell outer membrane</keyword>
<dbReference type="FunFam" id="2.170.130.10:FF:000001">
    <property type="entry name" value="Catecholate siderophore TonB-dependent receptor"/>
    <property type="match status" value="1"/>
</dbReference>
<dbReference type="GO" id="GO:0009279">
    <property type="term" value="C:cell outer membrane"/>
    <property type="evidence" value="ECO:0007669"/>
    <property type="project" value="UniProtKB-SubCell"/>
</dbReference>
<evidence type="ECO:0000256" key="14">
    <source>
        <dbReference type="PROSITE-ProRule" id="PRU01360"/>
    </source>
</evidence>
<dbReference type="GO" id="GO:0015891">
    <property type="term" value="P:siderophore transport"/>
    <property type="evidence" value="ECO:0007669"/>
    <property type="project" value="InterPro"/>
</dbReference>
<organism evidence="18 19">
    <name type="scientific">Methylocaldum marinum</name>
    <dbReference type="NCBI Taxonomy" id="1432792"/>
    <lineage>
        <taxon>Bacteria</taxon>
        <taxon>Pseudomonadati</taxon>
        <taxon>Pseudomonadota</taxon>
        <taxon>Gammaproteobacteria</taxon>
        <taxon>Methylococcales</taxon>
        <taxon>Methylococcaceae</taxon>
        <taxon>Methylocaldum</taxon>
    </lineage>
</organism>
<comment type="subcellular location">
    <subcellularLocation>
        <location evidence="1 14">Cell outer membrane</location>
        <topology evidence="1 14">Multi-pass membrane protein</topology>
    </subcellularLocation>
</comment>
<feature type="domain" description="Secretin/TonB short N-terminal" evidence="17">
    <location>
        <begin position="62"/>
        <end position="113"/>
    </location>
</feature>
<keyword evidence="3 14" id="KW-0813">Transport</keyword>
<evidence type="ECO:0000313" key="19">
    <source>
        <dbReference type="Proteomes" id="UP000266313"/>
    </source>
</evidence>
<keyword evidence="19" id="KW-1185">Reference proteome</keyword>
<dbReference type="InterPro" id="IPR036942">
    <property type="entry name" value="Beta-barrel_TonB_sf"/>
</dbReference>
<evidence type="ECO:0000256" key="6">
    <source>
        <dbReference type="ARBA" id="ARBA00022692"/>
    </source>
</evidence>
<dbReference type="GO" id="GO:0015344">
    <property type="term" value="F:siderophore uptake transmembrane transporter activity"/>
    <property type="evidence" value="ECO:0007669"/>
    <property type="project" value="TreeGrafter"/>
</dbReference>
<dbReference type="PANTHER" id="PTHR32552:SF68">
    <property type="entry name" value="FERRICHROME OUTER MEMBRANE TRANSPORTER_PHAGE RECEPTOR"/>
    <property type="match status" value="1"/>
</dbReference>
<dbReference type="EMBL" id="AP017928">
    <property type="protein sequence ID" value="BBA36679.1"/>
    <property type="molecule type" value="Genomic_DNA"/>
</dbReference>
<dbReference type="Pfam" id="PF00593">
    <property type="entry name" value="TonB_dep_Rec_b-barrel"/>
    <property type="match status" value="1"/>
</dbReference>
<keyword evidence="10 15" id="KW-0798">TonB box</keyword>
<dbReference type="InterPro" id="IPR039426">
    <property type="entry name" value="TonB-dep_rcpt-like"/>
</dbReference>
<evidence type="ECO:0000256" key="8">
    <source>
        <dbReference type="ARBA" id="ARBA00023004"/>
    </source>
</evidence>
<feature type="chain" id="PRO_5012490559" evidence="16">
    <location>
        <begin position="29"/>
        <end position="841"/>
    </location>
</feature>
<evidence type="ECO:0000256" key="9">
    <source>
        <dbReference type="ARBA" id="ARBA00023065"/>
    </source>
</evidence>
<dbReference type="GO" id="GO:0038023">
    <property type="term" value="F:signaling receptor activity"/>
    <property type="evidence" value="ECO:0007669"/>
    <property type="project" value="InterPro"/>
</dbReference>
<keyword evidence="4 14" id="KW-1134">Transmembrane beta strand</keyword>
<dbReference type="KEGG" id="mmai:sS8_4756"/>
<name>A0A250L2G4_9GAMM</name>
<keyword evidence="5" id="KW-0410">Iron transport</keyword>
<dbReference type="Pfam" id="PF07660">
    <property type="entry name" value="STN"/>
    <property type="match status" value="1"/>
</dbReference>
<dbReference type="InterPro" id="IPR037066">
    <property type="entry name" value="Plug_dom_sf"/>
</dbReference>
<proteinExistence type="inferred from homology"/>
<dbReference type="CDD" id="cd01347">
    <property type="entry name" value="ligand_gated_channel"/>
    <property type="match status" value="1"/>
</dbReference>
<dbReference type="PROSITE" id="PS52016">
    <property type="entry name" value="TONB_DEPENDENT_REC_3"/>
    <property type="match status" value="1"/>
</dbReference>
<evidence type="ECO:0000256" key="1">
    <source>
        <dbReference type="ARBA" id="ARBA00004571"/>
    </source>
</evidence>
<evidence type="ECO:0000256" key="11">
    <source>
        <dbReference type="ARBA" id="ARBA00023136"/>
    </source>
</evidence>
<keyword evidence="12 18" id="KW-0675">Receptor</keyword>
<dbReference type="OrthoDB" id="127311at2"/>
<keyword evidence="9" id="KW-0406">Ion transport</keyword>
<dbReference type="Proteomes" id="UP000266313">
    <property type="component" value="Chromosome"/>
</dbReference>
<dbReference type="FunFam" id="2.40.170.20:FF:000005">
    <property type="entry name" value="TonB-dependent siderophore receptor"/>
    <property type="match status" value="1"/>
</dbReference>
<dbReference type="RefSeq" id="WP_119632970.1">
    <property type="nucleotide sequence ID" value="NZ_AP017928.1"/>
</dbReference>
<accession>A0A250L2G4</accession>
<dbReference type="Gene3D" id="2.170.130.10">
    <property type="entry name" value="TonB-dependent receptor, plug domain"/>
    <property type="match status" value="1"/>
</dbReference>
<dbReference type="SUPFAM" id="SSF56935">
    <property type="entry name" value="Porins"/>
    <property type="match status" value="1"/>
</dbReference>
<dbReference type="NCBIfam" id="TIGR01783">
    <property type="entry name" value="TonB-siderophor"/>
    <property type="match status" value="1"/>
</dbReference>
<dbReference type="Gene3D" id="2.40.170.20">
    <property type="entry name" value="TonB-dependent receptor, beta-barrel domain"/>
    <property type="match status" value="1"/>
</dbReference>
<dbReference type="InterPro" id="IPR010105">
    <property type="entry name" value="TonB_sidphr_rcpt"/>
</dbReference>
<evidence type="ECO:0000256" key="13">
    <source>
        <dbReference type="ARBA" id="ARBA00023237"/>
    </source>
</evidence>
<dbReference type="InterPro" id="IPR011662">
    <property type="entry name" value="Secretin/TonB_short_N"/>
</dbReference>
<keyword evidence="8" id="KW-0408">Iron</keyword>
<evidence type="ECO:0000256" key="3">
    <source>
        <dbReference type="ARBA" id="ARBA00022448"/>
    </source>
</evidence>